<dbReference type="Gene3D" id="2.120.10.30">
    <property type="entry name" value="TolB, C-terminal domain"/>
    <property type="match status" value="1"/>
</dbReference>
<evidence type="ECO:0000256" key="2">
    <source>
        <dbReference type="ARBA" id="ARBA00009127"/>
    </source>
</evidence>
<dbReference type="PRINTS" id="PR01366">
    <property type="entry name" value="ROYALJELLY"/>
</dbReference>
<dbReference type="OrthoDB" id="8184345at2759"/>
<evidence type="ECO:0000256" key="3">
    <source>
        <dbReference type="ARBA" id="ARBA00022525"/>
    </source>
</evidence>
<dbReference type="EMBL" id="CADCXV010001460">
    <property type="protein sequence ID" value="CAB0044509.1"/>
    <property type="molecule type" value="Genomic_DNA"/>
</dbReference>
<dbReference type="PANTHER" id="PTHR10009">
    <property type="entry name" value="PROTEIN YELLOW-RELATED"/>
    <property type="match status" value="1"/>
</dbReference>
<comment type="subcellular location">
    <subcellularLocation>
        <location evidence="1">Secreted</location>
    </subcellularLocation>
</comment>
<keyword evidence="3" id="KW-0964">Secreted</keyword>
<keyword evidence="5" id="KW-0325">Glycoprotein</keyword>
<organism evidence="7 8">
    <name type="scientific">Trichogramma brassicae</name>
    <dbReference type="NCBI Taxonomy" id="86971"/>
    <lineage>
        <taxon>Eukaryota</taxon>
        <taxon>Metazoa</taxon>
        <taxon>Ecdysozoa</taxon>
        <taxon>Arthropoda</taxon>
        <taxon>Hexapoda</taxon>
        <taxon>Insecta</taxon>
        <taxon>Pterygota</taxon>
        <taxon>Neoptera</taxon>
        <taxon>Endopterygota</taxon>
        <taxon>Hymenoptera</taxon>
        <taxon>Apocrita</taxon>
        <taxon>Proctotrupomorpha</taxon>
        <taxon>Chalcidoidea</taxon>
        <taxon>Trichogrammatidae</taxon>
        <taxon>Trichogramma</taxon>
    </lineage>
</organism>
<keyword evidence="4 6" id="KW-0732">Signal</keyword>
<accession>A0A6H5J8I3</accession>
<evidence type="ECO:0000256" key="4">
    <source>
        <dbReference type="ARBA" id="ARBA00022729"/>
    </source>
</evidence>
<dbReference type="Pfam" id="PF03022">
    <property type="entry name" value="MRJP"/>
    <property type="match status" value="1"/>
</dbReference>
<evidence type="ECO:0000256" key="5">
    <source>
        <dbReference type="ARBA" id="ARBA00023180"/>
    </source>
</evidence>
<dbReference type="InterPro" id="IPR011042">
    <property type="entry name" value="6-blade_b-propeller_TolB-like"/>
</dbReference>
<evidence type="ECO:0000313" key="7">
    <source>
        <dbReference type="EMBL" id="CAB0044509.1"/>
    </source>
</evidence>
<feature type="signal peptide" evidence="6">
    <location>
        <begin position="1"/>
        <end position="16"/>
    </location>
</feature>
<keyword evidence="8" id="KW-1185">Reference proteome</keyword>
<dbReference type="AlphaFoldDB" id="A0A6H5J8I3"/>
<feature type="chain" id="PRO_5026228656" evidence="6">
    <location>
        <begin position="17"/>
        <end position="354"/>
    </location>
</feature>
<name>A0A6H5J8I3_9HYME</name>
<gene>
    <name evidence="7" type="ORF">TBRA_LOCUS16097</name>
</gene>
<protein>
    <submittedName>
        <fullName evidence="7">Uncharacterized protein</fullName>
    </submittedName>
</protein>
<evidence type="ECO:0000256" key="6">
    <source>
        <dbReference type="SAM" id="SignalP"/>
    </source>
</evidence>
<evidence type="ECO:0000313" key="8">
    <source>
        <dbReference type="Proteomes" id="UP000479190"/>
    </source>
</evidence>
<dbReference type="PANTHER" id="PTHR10009:SF7">
    <property type="entry name" value="GH10609P-RELATED"/>
    <property type="match status" value="1"/>
</dbReference>
<sequence length="354" mass="40122">MYRIALLLLLISSAQAQPAKQDKLRTIYEWKYLDYEWQSKEQKDFYVKNGLYDPRNMTPIDVDYWNPSDYIAKTFVTVIRQPGVPASVHTVSNVRGDGGYLLKPYPDWTWYDRGSGCNGIISTYRVAIDRFHRLWVLDTGKIGRQIMCPAKLLVFDLITDKLISKMEIPLNVSYAKNGEGLLVTPIVETFGRSLDNVTVYMADVQGFGMVVLDPQFGFHRLEADVFGPEQSLANFEIADERFDLPDGVLGMALGPRLPGKERILAFRPLASRSMYAAHTQVLLRSRYGDTIKYYRGFNVLPSQASAMAFSDDGILFYGLTGQTGIGCWHANAPMDAKFFVIPHKFYNSIIAYAR</sequence>
<dbReference type="InterPro" id="IPR017996">
    <property type="entry name" value="MRJP/yellow-related"/>
</dbReference>
<comment type="similarity">
    <text evidence="2">Belongs to the major royal jelly protein family.</text>
</comment>
<reference evidence="7 8" key="1">
    <citation type="submission" date="2020-02" db="EMBL/GenBank/DDBJ databases">
        <authorList>
            <person name="Ferguson B K."/>
        </authorList>
    </citation>
    <scope>NUCLEOTIDE SEQUENCE [LARGE SCALE GENOMIC DNA]</scope>
</reference>
<dbReference type="GO" id="GO:0005576">
    <property type="term" value="C:extracellular region"/>
    <property type="evidence" value="ECO:0007669"/>
    <property type="project" value="UniProtKB-SubCell"/>
</dbReference>
<dbReference type="Proteomes" id="UP000479190">
    <property type="component" value="Unassembled WGS sequence"/>
</dbReference>
<evidence type="ECO:0000256" key="1">
    <source>
        <dbReference type="ARBA" id="ARBA00004613"/>
    </source>
</evidence>
<proteinExistence type="inferred from homology"/>